<keyword evidence="3" id="KW-1185">Reference proteome</keyword>
<feature type="transmembrane region" description="Helical" evidence="1">
    <location>
        <begin position="21"/>
        <end position="40"/>
    </location>
</feature>
<protein>
    <submittedName>
        <fullName evidence="2">Uncharacterized protein</fullName>
    </submittedName>
</protein>
<gene>
    <name evidence="2" type="ORF">G5V65_17030</name>
</gene>
<evidence type="ECO:0000313" key="2">
    <source>
        <dbReference type="EMBL" id="NGQ92599.1"/>
    </source>
</evidence>
<name>A0A6M1TQP7_9RHOB</name>
<reference evidence="2 3" key="1">
    <citation type="submission" date="2020-02" db="EMBL/GenBank/DDBJ databases">
        <title>Rhodobacter translucens sp. nov., a novel bacterium isolated from activated sludge.</title>
        <authorList>
            <person name="Liu J."/>
        </authorList>
    </citation>
    <scope>NUCLEOTIDE SEQUENCE [LARGE SCALE GENOMIC DNA]</scope>
    <source>
        <strain evidence="2 3">HX-7-19</strain>
    </source>
</reference>
<keyword evidence="1" id="KW-1133">Transmembrane helix</keyword>
<accession>A0A6M1TQP7</accession>
<sequence>MPKTQTIARPSVQRPARAGQMGAIALFLMAYLAILAVMFAPEGYFITEAVPAVAE</sequence>
<comment type="caution">
    <text evidence="2">The sequence shown here is derived from an EMBL/GenBank/DDBJ whole genome shotgun (WGS) entry which is preliminary data.</text>
</comment>
<dbReference type="Proteomes" id="UP000474758">
    <property type="component" value="Unassembled WGS sequence"/>
</dbReference>
<keyword evidence="1" id="KW-0472">Membrane</keyword>
<organism evidence="2 3">
    <name type="scientific">Paragemmobacter kunshanensis</name>
    <dbReference type="NCBI Taxonomy" id="2583234"/>
    <lineage>
        <taxon>Bacteria</taxon>
        <taxon>Pseudomonadati</taxon>
        <taxon>Pseudomonadota</taxon>
        <taxon>Alphaproteobacteria</taxon>
        <taxon>Rhodobacterales</taxon>
        <taxon>Paracoccaceae</taxon>
        <taxon>Paragemmobacter</taxon>
    </lineage>
</organism>
<dbReference type="RefSeq" id="WP_165052427.1">
    <property type="nucleotide sequence ID" value="NZ_JAALFE010000019.1"/>
</dbReference>
<evidence type="ECO:0000256" key="1">
    <source>
        <dbReference type="SAM" id="Phobius"/>
    </source>
</evidence>
<keyword evidence="1" id="KW-0812">Transmembrane</keyword>
<dbReference type="AlphaFoldDB" id="A0A6M1TQP7"/>
<evidence type="ECO:0000313" key="3">
    <source>
        <dbReference type="Proteomes" id="UP000474758"/>
    </source>
</evidence>
<proteinExistence type="predicted"/>
<dbReference type="EMBL" id="JAALFE010000019">
    <property type="protein sequence ID" value="NGQ92599.1"/>
    <property type="molecule type" value="Genomic_DNA"/>
</dbReference>